<protein>
    <submittedName>
        <fullName evidence="2">Uncharacterized protein</fullName>
    </submittedName>
</protein>
<dbReference type="Proteomes" id="UP000076842">
    <property type="component" value="Unassembled WGS sequence"/>
</dbReference>
<reference evidence="2 3" key="1">
    <citation type="journal article" date="2016" name="Mol. Biol. Evol.">
        <title>Comparative Genomics of Early-Diverging Mushroom-Forming Fungi Provides Insights into the Origins of Lignocellulose Decay Capabilities.</title>
        <authorList>
            <person name="Nagy L.G."/>
            <person name="Riley R."/>
            <person name="Tritt A."/>
            <person name="Adam C."/>
            <person name="Daum C."/>
            <person name="Floudas D."/>
            <person name="Sun H."/>
            <person name="Yadav J.S."/>
            <person name="Pangilinan J."/>
            <person name="Larsson K.H."/>
            <person name="Matsuura K."/>
            <person name="Barry K."/>
            <person name="Labutti K."/>
            <person name="Kuo R."/>
            <person name="Ohm R.A."/>
            <person name="Bhattacharya S.S."/>
            <person name="Shirouzu T."/>
            <person name="Yoshinaga Y."/>
            <person name="Martin F.M."/>
            <person name="Grigoriev I.V."/>
            <person name="Hibbett D.S."/>
        </authorList>
    </citation>
    <scope>NUCLEOTIDE SEQUENCE [LARGE SCALE GENOMIC DNA]</scope>
    <source>
        <strain evidence="2 3">HHB12733</strain>
    </source>
</reference>
<feature type="region of interest" description="Disordered" evidence="1">
    <location>
        <begin position="256"/>
        <end position="288"/>
    </location>
</feature>
<dbReference type="STRING" id="1353952.A0A165E0C1"/>
<proteinExistence type="predicted"/>
<feature type="compositionally biased region" description="Pro residues" evidence="1">
    <location>
        <begin position="65"/>
        <end position="82"/>
    </location>
</feature>
<evidence type="ECO:0000313" key="3">
    <source>
        <dbReference type="Proteomes" id="UP000076842"/>
    </source>
</evidence>
<feature type="compositionally biased region" description="Basic residues" evidence="1">
    <location>
        <begin position="53"/>
        <end position="64"/>
    </location>
</feature>
<dbReference type="EMBL" id="KV424027">
    <property type="protein sequence ID" value="KZT53848.1"/>
    <property type="molecule type" value="Genomic_DNA"/>
</dbReference>
<dbReference type="OrthoDB" id="3360515at2759"/>
<dbReference type="Gene3D" id="3.40.50.11350">
    <property type="match status" value="1"/>
</dbReference>
<dbReference type="InParanoid" id="A0A165E0C1"/>
<organism evidence="2 3">
    <name type="scientific">Calocera cornea HHB12733</name>
    <dbReference type="NCBI Taxonomy" id="1353952"/>
    <lineage>
        <taxon>Eukaryota</taxon>
        <taxon>Fungi</taxon>
        <taxon>Dikarya</taxon>
        <taxon>Basidiomycota</taxon>
        <taxon>Agaricomycotina</taxon>
        <taxon>Dacrymycetes</taxon>
        <taxon>Dacrymycetales</taxon>
        <taxon>Dacrymycetaceae</taxon>
        <taxon>Calocera</taxon>
    </lineage>
</organism>
<accession>A0A165E0C1</accession>
<sequence length="658" mass="72329">MAARPFPAPYPRTLPLHPARRPTLRRLALVTLLLLLAFLALLAHHTLPHAHAGVRRKVGAHRPQHPAPPPPRAGWPLPPPRPFDQHPQGAKADKRPLCPELAPPLLGPPPGLALGAGSRHALDRTLDEAWAVVSGTSGFFVRDWSLWLGWNNMKYIIETSLHQARLLNRTLVLPSFVYARDCEFDHAVCSSFAPMVNRSVSGSNEWASLPAEDQQGWRIPISTMFRLPPSTPVITLSQFLQLQGLSPLLERPDGQVDPSLYLSLPPPSHSHSHSHSHPPSRAAAPPPAPLSLAYIPNEAYDPPSLIRLDRLPPPASAEERRGRDLGLQKALDGLRAASHLLAWSRVRDTALPFLSANTTAQPAGSGSAPDAHADAQLIAALRAYDVLPVYQYHARAADLSKSVAAHWRGFVRREEAAGWVDDFGRAQVGEHVLWLVGEVHNGRKPASMYFHSPEARDAYARIVLQDMRFPEEVEVVAERVAARMREKVQGRMWMAAHMRRGDFVTTKWTNTPAFPAHISKITASLSRGRVLLQKLHKESWADFRLPDVPDAAPYLGWARADPPREGDAFYVATDERDGEHLEMLRAAGAVVFADLVTREERQLLGGARAALTDVVSLVEQAVQLRAAFWTGYGVTSVSGGVANMRAARGCDARTTVVD</sequence>
<evidence type="ECO:0000256" key="1">
    <source>
        <dbReference type="SAM" id="MobiDB-lite"/>
    </source>
</evidence>
<gene>
    <name evidence="2" type="ORF">CALCODRAFT_486011</name>
</gene>
<feature type="region of interest" description="Disordered" evidence="1">
    <location>
        <begin position="53"/>
        <end position="92"/>
    </location>
</feature>
<evidence type="ECO:0000313" key="2">
    <source>
        <dbReference type="EMBL" id="KZT53848.1"/>
    </source>
</evidence>
<name>A0A165E0C1_9BASI</name>
<keyword evidence="3" id="KW-1185">Reference proteome</keyword>
<dbReference type="AlphaFoldDB" id="A0A165E0C1"/>